<protein>
    <submittedName>
        <fullName evidence="3">Zinc ribbon domain-containing protein</fullName>
    </submittedName>
</protein>
<dbReference type="Pfam" id="PF09723">
    <property type="entry name" value="Zn_ribbon_8"/>
    <property type="match status" value="1"/>
</dbReference>
<feature type="compositionally biased region" description="Polar residues" evidence="1">
    <location>
        <begin position="56"/>
        <end position="66"/>
    </location>
</feature>
<proteinExistence type="predicted"/>
<comment type="caution">
    <text evidence="3">The sequence shown here is derived from an EMBL/GenBank/DDBJ whole genome shotgun (WGS) entry which is preliminary data.</text>
</comment>
<accession>A0A554RUA5</accession>
<gene>
    <name evidence="3" type="ORF">FNM00_15670</name>
</gene>
<dbReference type="InterPro" id="IPR013429">
    <property type="entry name" value="Regulatory_FmdB_Zinc_ribbon"/>
</dbReference>
<dbReference type="RefSeq" id="WP_143914489.1">
    <property type="nucleotide sequence ID" value="NZ_VLNT01000018.1"/>
</dbReference>
<dbReference type="EMBL" id="VLNT01000018">
    <property type="protein sequence ID" value="TSD57640.1"/>
    <property type="molecule type" value="Genomic_DNA"/>
</dbReference>
<dbReference type="NCBIfam" id="TIGR02605">
    <property type="entry name" value="CxxC_CxxC_SSSS"/>
    <property type="match status" value="1"/>
</dbReference>
<evidence type="ECO:0000259" key="2">
    <source>
        <dbReference type="SMART" id="SM00834"/>
    </source>
</evidence>
<organism evidence="3 4">
    <name type="scientific">Aeromicrobium piscarium</name>
    <dbReference type="NCBI Taxonomy" id="2590901"/>
    <lineage>
        <taxon>Bacteria</taxon>
        <taxon>Bacillati</taxon>
        <taxon>Actinomycetota</taxon>
        <taxon>Actinomycetes</taxon>
        <taxon>Propionibacteriales</taxon>
        <taxon>Nocardioidaceae</taxon>
        <taxon>Aeromicrobium</taxon>
    </lineage>
</organism>
<evidence type="ECO:0000313" key="3">
    <source>
        <dbReference type="EMBL" id="TSD57640.1"/>
    </source>
</evidence>
<reference evidence="3 4" key="1">
    <citation type="submission" date="2019-07" db="EMBL/GenBank/DDBJ databases">
        <authorList>
            <person name="Zhao L.H."/>
        </authorList>
    </citation>
    <scope>NUCLEOTIDE SEQUENCE [LARGE SCALE GENOMIC DNA]</scope>
    <source>
        <strain evidence="3 4">Co35</strain>
    </source>
</reference>
<dbReference type="AlphaFoldDB" id="A0A554RUA5"/>
<sequence length="94" mass="10194">MPTYTYTCRTCGSFDLVRTISRRAEPANCPACQRQSMRVISAPHLSRLDSSLDRSVTSAGLSSESPGVTRHIPPALRSAPPPARRPGHPSLPRP</sequence>
<name>A0A554RUA5_9ACTN</name>
<feature type="domain" description="Putative regulatory protein FmdB zinc ribbon" evidence="2">
    <location>
        <begin position="1"/>
        <end position="41"/>
    </location>
</feature>
<evidence type="ECO:0000313" key="4">
    <source>
        <dbReference type="Proteomes" id="UP000316988"/>
    </source>
</evidence>
<dbReference type="Proteomes" id="UP000316988">
    <property type="component" value="Unassembled WGS sequence"/>
</dbReference>
<dbReference type="OrthoDB" id="9792898at2"/>
<feature type="region of interest" description="Disordered" evidence="1">
    <location>
        <begin position="50"/>
        <end position="94"/>
    </location>
</feature>
<evidence type="ECO:0000256" key="1">
    <source>
        <dbReference type="SAM" id="MobiDB-lite"/>
    </source>
</evidence>
<keyword evidence="4" id="KW-1185">Reference proteome</keyword>
<dbReference type="SMART" id="SM00834">
    <property type="entry name" value="CxxC_CXXC_SSSS"/>
    <property type="match status" value="1"/>
</dbReference>
<feature type="compositionally biased region" description="Pro residues" evidence="1">
    <location>
        <begin position="79"/>
        <end position="94"/>
    </location>
</feature>